<feature type="transmembrane region" description="Helical" evidence="7">
    <location>
        <begin position="94"/>
        <end position="119"/>
    </location>
</feature>
<reference evidence="8" key="2">
    <citation type="submission" date="2015-06" db="UniProtKB">
        <authorList>
            <consortium name="EnsemblPlants"/>
        </authorList>
    </citation>
    <scope>IDENTIFICATION</scope>
</reference>
<keyword evidence="4 7" id="KW-1133">Transmembrane helix</keyword>
<dbReference type="InterPro" id="IPR046956">
    <property type="entry name" value="RLP23-like"/>
</dbReference>
<accession>A0A0E0R9R8</accession>
<name>A0A0E0R9R8_ORYRU</name>
<evidence type="ECO:0000313" key="8">
    <source>
        <dbReference type="EnsemblPlants" id="ORUFI11G18130.1"/>
    </source>
</evidence>
<dbReference type="PANTHER" id="PTHR48063">
    <property type="entry name" value="LRR RECEPTOR-LIKE KINASE"/>
    <property type="match status" value="1"/>
</dbReference>
<protein>
    <submittedName>
        <fullName evidence="8">Uncharacterized protein</fullName>
    </submittedName>
</protein>
<keyword evidence="5 7" id="KW-0472">Membrane</keyword>
<evidence type="ECO:0000256" key="7">
    <source>
        <dbReference type="SAM" id="Phobius"/>
    </source>
</evidence>
<proteinExistence type="predicted"/>
<keyword evidence="9" id="KW-1185">Reference proteome</keyword>
<dbReference type="HOGENOM" id="CLU_000288_18_11_1"/>
<dbReference type="EnsemblPlants" id="ORUFI11G18130.1">
    <property type="protein sequence ID" value="ORUFI11G18130.1"/>
    <property type="gene ID" value="ORUFI11G18130"/>
</dbReference>
<reference evidence="9" key="1">
    <citation type="submission" date="2013-06" db="EMBL/GenBank/DDBJ databases">
        <authorList>
            <person name="Zhao Q."/>
        </authorList>
    </citation>
    <scope>NUCLEOTIDE SEQUENCE</scope>
    <source>
        <strain evidence="9">cv. W1943</strain>
    </source>
</reference>
<dbReference type="GO" id="GO:0016020">
    <property type="term" value="C:membrane"/>
    <property type="evidence" value="ECO:0007669"/>
    <property type="project" value="UniProtKB-SubCell"/>
</dbReference>
<evidence type="ECO:0000256" key="3">
    <source>
        <dbReference type="ARBA" id="ARBA00022729"/>
    </source>
</evidence>
<sequence length="155" mass="17511">MTIKLSARIEVDPYDALTEKYLTMEILSLVTKHQELMYGAAGSSRVGHQLDTLYPNNPSMYDGNGGLCGPPLQRNCSAPKLGSQNKSVNDSEPTMLFCFGIVTGFLIGLWVVFCAVMFIRSWRVAYFRQFDKFYDKTYVFAVVTWARLKRQATAN</sequence>
<keyword evidence="6" id="KW-0325">Glycoprotein</keyword>
<organism evidence="8 9">
    <name type="scientific">Oryza rufipogon</name>
    <name type="common">Brownbeard rice</name>
    <name type="synonym">Asian wild rice</name>
    <dbReference type="NCBI Taxonomy" id="4529"/>
    <lineage>
        <taxon>Eukaryota</taxon>
        <taxon>Viridiplantae</taxon>
        <taxon>Streptophyta</taxon>
        <taxon>Embryophyta</taxon>
        <taxon>Tracheophyta</taxon>
        <taxon>Spermatophyta</taxon>
        <taxon>Magnoliopsida</taxon>
        <taxon>Liliopsida</taxon>
        <taxon>Poales</taxon>
        <taxon>Poaceae</taxon>
        <taxon>BOP clade</taxon>
        <taxon>Oryzoideae</taxon>
        <taxon>Oryzeae</taxon>
        <taxon>Oryzinae</taxon>
        <taxon>Oryza</taxon>
    </lineage>
</organism>
<evidence type="ECO:0000256" key="5">
    <source>
        <dbReference type="ARBA" id="ARBA00023136"/>
    </source>
</evidence>
<evidence type="ECO:0000256" key="2">
    <source>
        <dbReference type="ARBA" id="ARBA00022692"/>
    </source>
</evidence>
<dbReference type="PANTHER" id="PTHR48063:SF90">
    <property type="entry name" value="OS11G0565920 PROTEIN"/>
    <property type="match status" value="1"/>
</dbReference>
<keyword evidence="3" id="KW-0732">Signal</keyword>
<evidence type="ECO:0000256" key="1">
    <source>
        <dbReference type="ARBA" id="ARBA00004479"/>
    </source>
</evidence>
<evidence type="ECO:0000256" key="4">
    <source>
        <dbReference type="ARBA" id="ARBA00022989"/>
    </source>
</evidence>
<dbReference type="Gramene" id="ORUFI11G18130.1">
    <property type="protein sequence ID" value="ORUFI11G18130.1"/>
    <property type="gene ID" value="ORUFI11G18130"/>
</dbReference>
<keyword evidence="2 7" id="KW-0812">Transmembrane</keyword>
<evidence type="ECO:0000313" key="9">
    <source>
        <dbReference type="Proteomes" id="UP000008022"/>
    </source>
</evidence>
<dbReference type="STRING" id="4529.A0A0E0R9R8"/>
<evidence type="ECO:0000256" key="6">
    <source>
        <dbReference type="ARBA" id="ARBA00023180"/>
    </source>
</evidence>
<dbReference type="Proteomes" id="UP000008022">
    <property type="component" value="Unassembled WGS sequence"/>
</dbReference>
<dbReference type="AlphaFoldDB" id="A0A0E0R9R8"/>
<dbReference type="OMA" id="ILLSWAR"/>
<comment type="subcellular location">
    <subcellularLocation>
        <location evidence="1">Membrane</location>
        <topology evidence="1">Single-pass type I membrane protein</topology>
    </subcellularLocation>
</comment>